<dbReference type="EMBL" id="JAFVMF010000008">
    <property type="protein sequence ID" value="MBO1359952.1"/>
    <property type="molecule type" value="Genomic_DNA"/>
</dbReference>
<dbReference type="Proteomes" id="UP000664771">
    <property type="component" value="Unassembled WGS sequence"/>
</dbReference>
<comment type="similarity">
    <text evidence="1">Belongs to the short-chain dehydrogenases/reductases (SDR) family.</text>
</comment>
<dbReference type="PRINTS" id="PR00081">
    <property type="entry name" value="GDHRDH"/>
</dbReference>
<dbReference type="Gene3D" id="3.40.50.720">
    <property type="entry name" value="NAD(P)-binding Rossmann-like Domain"/>
    <property type="match status" value="1"/>
</dbReference>
<evidence type="ECO:0000313" key="3">
    <source>
        <dbReference type="EMBL" id="MBO1359952.1"/>
    </source>
</evidence>
<keyword evidence="2" id="KW-0560">Oxidoreductase</keyword>
<comment type="caution">
    <text evidence="3">The sequence shown here is derived from an EMBL/GenBank/DDBJ whole genome shotgun (WGS) entry which is preliminary data.</text>
</comment>
<dbReference type="PANTHER" id="PTHR44196:SF1">
    <property type="entry name" value="DEHYDROGENASE_REDUCTASE SDR FAMILY MEMBER 7B"/>
    <property type="match status" value="1"/>
</dbReference>
<dbReference type="InterPro" id="IPR036291">
    <property type="entry name" value="NAD(P)-bd_dom_sf"/>
</dbReference>
<evidence type="ECO:0000256" key="1">
    <source>
        <dbReference type="ARBA" id="ARBA00006484"/>
    </source>
</evidence>
<dbReference type="InterPro" id="IPR020904">
    <property type="entry name" value="Sc_DH/Rdtase_CS"/>
</dbReference>
<gene>
    <name evidence="3" type="ORF">J2D73_09100</name>
</gene>
<keyword evidence="4" id="KW-1185">Reference proteome</keyword>
<protein>
    <submittedName>
        <fullName evidence="3">SDR family NAD(P)-dependent oxidoreductase</fullName>
    </submittedName>
</protein>
<organism evidence="3 4">
    <name type="scientific">Acetobacter sacchari</name>
    <dbReference type="NCBI Taxonomy" id="2661687"/>
    <lineage>
        <taxon>Bacteria</taxon>
        <taxon>Pseudomonadati</taxon>
        <taxon>Pseudomonadota</taxon>
        <taxon>Alphaproteobacteria</taxon>
        <taxon>Acetobacterales</taxon>
        <taxon>Acetobacteraceae</taxon>
        <taxon>Acetobacter</taxon>
    </lineage>
</organism>
<evidence type="ECO:0000256" key="2">
    <source>
        <dbReference type="ARBA" id="ARBA00023002"/>
    </source>
</evidence>
<sequence length="277" mass="29070">MKRTSLLITGAASGLGRALALKLAEPDATLHLVDHDATRLQDTVTRAAALGARCVGHPIDVRDATAMQALVAGCEQLDLVIACAGVTGGVTHPMGGLTSGDPTSLEPEPQVRAMIETNLLGVINTVLPAINVIRTQPRADDGLRGRICAISSVAGVVSFPGTPSYCATKAAVDRFMVATGGNLRREGVLLSSVVCGFISTPMANVNEFHMPGLTQVQHAADRIMDGLSRNKRRIVFPRWLVAGSRLMDLLPISLAEKYYLNQPVGAAGTLCRAGDPS</sequence>
<dbReference type="PANTHER" id="PTHR44196">
    <property type="entry name" value="DEHYDROGENASE/REDUCTASE SDR FAMILY MEMBER 7B"/>
    <property type="match status" value="1"/>
</dbReference>
<reference evidence="3 4" key="1">
    <citation type="submission" date="2021-03" db="EMBL/GenBank/DDBJ databases">
        <title>The complete genome sequence of Acetobacter sacchari TBRC 11175.</title>
        <authorList>
            <person name="Charoenyingcharoen P."/>
            <person name="Yukphan P."/>
        </authorList>
    </citation>
    <scope>NUCLEOTIDE SEQUENCE [LARGE SCALE GENOMIC DNA]</scope>
    <source>
        <strain evidence="3 4">TBRC 11175</strain>
    </source>
</reference>
<dbReference type="RefSeq" id="WP_207881266.1">
    <property type="nucleotide sequence ID" value="NZ_JAFVMF010000008.1"/>
</dbReference>
<evidence type="ECO:0000313" key="4">
    <source>
        <dbReference type="Proteomes" id="UP000664771"/>
    </source>
</evidence>
<dbReference type="PROSITE" id="PS00061">
    <property type="entry name" value="ADH_SHORT"/>
    <property type="match status" value="1"/>
</dbReference>
<dbReference type="SUPFAM" id="SSF51735">
    <property type="entry name" value="NAD(P)-binding Rossmann-fold domains"/>
    <property type="match status" value="1"/>
</dbReference>
<name>A0ABS3LVL2_9PROT</name>
<dbReference type="InterPro" id="IPR002347">
    <property type="entry name" value="SDR_fam"/>
</dbReference>
<proteinExistence type="inferred from homology"/>
<accession>A0ABS3LVL2</accession>
<dbReference type="Pfam" id="PF00106">
    <property type="entry name" value="adh_short"/>
    <property type="match status" value="1"/>
</dbReference>